<feature type="compositionally biased region" description="Low complexity" evidence="4">
    <location>
        <begin position="2490"/>
        <end position="2505"/>
    </location>
</feature>
<dbReference type="Gene3D" id="3.20.20.80">
    <property type="entry name" value="Glycosidases"/>
    <property type="match status" value="1"/>
</dbReference>
<feature type="domain" description="EGF-like" evidence="6">
    <location>
        <begin position="1361"/>
        <end position="1393"/>
    </location>
</feature>
<dbReference type="InterPro" id="IPR017853">
    <property type="entry name" value="GH"/>
</dbReference>
<dbReference type="Pfam" id="PF10342">
    <property type="entry name" value="Kre9_KNH"/>
    <property type="match status" value="1"/>
</dbReference>
<organism evidence="7 8">
    <name type="scientific">Symbiodinium natans</name>
    <dbReference type="NCBI Taxonomy" id="878477"/>
    <lineage>
        <taxon>Eukaryota</taxon>
        <taxon>Sar</taxon>
        <taxon>Alveolata</taxon>
        <taxon>Dinophyceae</taxon>
        <taxon>Suessiales</taxon>
        <taxon>Symbiodiniaceae</taxon>
        <taxon>Symbiodinium</taxon>
    </lineage>
</organism>
<dbReference type="SMART" id="SM00181">
    <property type="entry name" value="EGF"/>
    <property type="match status" value="5"/>
</dbReference>
<evidence type="ECO:0000256" key="3">
    <source>
        <dbReference type="PROSITE-ProRule" id="PRU00076"/>
    </source>
</evidence>
<proteinExistence type="predicted"/>
<feature type="chain" id="PRO_5032513964" evidence="5">
    <location>
        <begin position="23"/>
        <end position="2560"/>
    </location>
</feature>
<protein>
    <submittedName>
        <fullName evidence="7">TNXB protein</fullName>
    </submittedName>
</protein>
<sequence>MLWNQVRHELWLVAASLVLAGAERRTVPSQLRVGTFLSALRPHPTTDEDFRPTAVREFIDLMKHSTPFADGIENGFVGDNASWVHYNWPEGFEIGFRRDGYPQSLPNFTMFGSLRQSSVKATIGLGGAFVEDGEYVATWQGAGNISFEGDAELLYMEDANAARVMVRPKSGVVVRVVRTDEDDPLHAITLTPVEYRQNATEQLFHPRFLEMLNGTAVLRFASWQMIDAWGHVGSLARGWENRTLPSDQTQAGPFGVCVEYMVELANRLGARPWFSMPKAPETEPDSIDEYAREFALLVNQSLDPQLRVYVEYRSCCLNGLAPGWNSQENAVQSLTLWKSWEQAGFDPDRLINVISSLQQLDKFGTDVTSVEAAAIEVSFSDVCKYGETPCTDFNAMEAISTYGALTPAELIDAVVRPAMLKEEAEIIQRVQQALHYGFEIIAFNALPMISARGYGHRGNLNWALRCESCLMKTLGRRYGAGQQAQLADGGWVFEADFVAYKGYQGLLEEDRAYDGNGLYWLHGTPEQAKLHCVNMSTCDGFTYIRTGEWSCGVGNSYRYGDCSTPGTAYFFQRSRIGEGARRPPTECSAFTVNDDPYDQCGPSSTDSYFKVDAQIPGFSDAAAADLAARDACQTSCEHAYTSEYWNPPAAGLTLDELRSLLPGITAAAASEQNLENNMISAFREPVMEDLMLDYLERLRQIGFSTVVGGQMVRLARSCWSGGKACGQASVMLHWDDDSPIRRAMTGYVHGRRAARVIPTDELKPCPQTCVHGICEQGSCKCWKGASGADCSRLAPAECHRGRKLGLSLSGISYWTREWAFVDVFKNVGEWQAQEFTSYTWNTGSELIFRGDGYPAHLNINQVAQLLTVRDVERHYTDGWYTVLFDGEGVLEFNMDVTAVHRIARNHIQIYVNLTTSMNNGIGIRVSDTREDDPVRNIRVITPGFEETFHTSPFHPAFLASLEGFSVLRFMDWMHANSDKTPFEWASRVTPSYYTQGSHPGVSLEYMVRLSNEVGAEPWFSLPVNATDAYIGQFVAFVSEHLRPDLGVFIELGNEAWHPGFFGGQWAQQQGAAEGLSFLCWYAKRSGEMARIAKAVINGTRDLTVVAGSQSSNYDATAQLLQCEGINDTDAIGLGPYFNGYNILPDPDADLNLVLESYETEVNTSLQRVREHKAVLQGTHFKLLAYEAGPAGEGDGSADDLAIQAHRHPKMKDILAKYLNDLDKEFDLMVYFASCGRPSRYGSWGMIEAMDQPRESAFKYQAVQEFLANRTHPLPSACSYEEPDCAGADGCSGKGLCGSDDQCYCYRGYSGVSCLDASYTDYSSCGYRCTFDQGLCEVSEIIGNARSWHCSCREEYNGGKCSKFQCPNGCNQRGHCIASGVCSCFRGFRGRECEIDCGCGHHGQCDANNECICDQGWRRSSSTGCEWDCATADTLGCTGPGQSACSSCTYGTCVDGSCRCWAGAYGATCGALNSSLLGHGGAAFGINVATTPSTFVDVMKTSRGWTSIWDRDTQPGQFSYQGGSLMWTSRQYEWGNGLQINQNSDGYVTSLMQDQAVITLTLRDVCLHAPRGRYVITYDGDGELDLGMDATPAAFQKGRIDVDFEPTCRRECWFDRAGWLAYCSDNGIAITIRRVNPQNPLRNIRIIMPGFLATHEQEPFHPWFLKNLERFSTVRLMDWTHINSESFIKRTPFSARFVRFTSTATHGGGLPRISELLLKGPDGELLSCTSDAPELCDGDPNTDWAPLPEDGDRVNGELSGVVRLPEGATFSSYMWMTSGWSRRVDPVMWRLEVSDDGVTWMLADARNTLQPVTYYRRRVAAFGSPEEDSWYPLRRSDDLWQWADRALPTHRSQATGAVALEYQVLLVNTLGAAPWVTVHHLASDDYVRREAMFWLENLRPDVQIYVEHSNEVWNPLFPQGRYATEKGVMLGLVNSTCRTPDTHCARVRYNAYRSKQIFDIWADVWTLQRSRVKFVLSTQAVWADVTRDLFSQNNGAGADLLGITGYMGPTGGIDQTYSARTPPEVIELFKQGKENARTYVRAQKALAEEAGLGLTFYEGGVGLVEDGTIETGQAIGSITELLMATGRSPDFQEAVEAWLDMFREEVGDNTLFMYFVDTGFWSKYGQWGNREYYDAATATSPAAAAVHAFLDRLAGNRPACVVANSGGRGLPPDSFLGPPAVWQPQRGAVLVRGKRYKVTWADAERLPAGLVLDFHLWQRSSCPGEAAKDAINLGSQDASAGTFSWQVPDALEAGDEYFVELRPRAPAAMPSNYSSLFSVVVQADAPATYLLYVENDVDLLSAFHRDCKKGGWAVAPSFRIESCVFSSAEGCRQYRTSRQHAGPPPYLHGSFLPVKDCTLHVVGLRQTMRLEGLTRGFDLGSEDSLARAVANASLLPPGAISISVVGGSNGRRLAQTTGAVTLEVSMSSDDASVGLAAIGLSSLGSNSPFLSELAASLGEDGITVGIVGNLSAVDGSSEELAAQFISTVTTTSSSSTGGIASSTTPPSTTPPSTTPDTNSSSTSTPPTSTTSLESGTSNVAGAHLLARLPLAAISISLAGTL</sequence>
<dbReference type="PROSITE" id="PS50026">
    <property type="entry name" value="EGF_3"/>
    <property type="match status" value="2"/>
</dbReference>
<feature type="compositionally biased region" description="Low complexity" evidence="4">
    <location>
        <begin position="2513"/>
        <end position="2534"/>
    </location>
</feature>
<dbReference type="InterPro" id="IPR018466">
    <property type="entry name" value="Kre9/Knh1-like_N"/>
</dbReference>
<keyword evidence="2 3" id="KW-1015">Disulfide bond</keyword>
<evidence type="ECO:0000256" key="2">
    <source>
        <dbReference type="ARBA" id="ARBA00023157"/>
    </source>
</evidence>
<dbReference type="PROSITE" id="PS01186">
    <property type="entry name" value="EGF_2"/>
    <property type="match status" value="1"/>
</dbReference>
<evidence type="ECO:0000313" key="8">
    <source>
        <dbReference type="Proteomes" id="UP000604046"/>
    </source>
</evidence>
<dbReference type="Gene3D" id="2.10.25.10">
    <property type="entry name" value="Laminin"/>
    <property type="match status" value="1"/>
</dbReference>
<feature type="region of interest" description="Disordered" evidence="4">
    <location>
        <begin position="2490"/>
        <end position="2534"/>
    </location>
</feature>
<dbReference type="InterPro" id="IPR000742">
    <property type="entry name" value="EGF"/>
</dbReference>
<keyword evidence="3" id="KW-0245">EGF-like domain</keyword>
<evidence type="ECO:0000313" key="7">
    <source>
        <dbReference type="EMBL" id="CAE7235652.1"/>
    </source>
</evidence>
<evidence type="ECO:0000256" key="5">
    <source>
        <dbReference type="SAM" id="SignalP"/>
    </source>
</evidence>
<name>A0A812KXV4_9DINO</name>
<feature type="domain" description="EGF-like" evidence="6">
    <location>
        <begin position="1280"/>
        <end position="1314"/>
    </location>
</feature>
<feature type="disulfide bond" evidence="3">
    <location>
        <begin position="1383"/>
        <end position="1392"/>
    </location>
</feature>
<dbReference type="SUPFAM" id="SSF51445">
    <property type="entry name" value="(Trans)glycosidases"/>
    <property type="match status" value="1"/>
</dbReference>
<dbReference type="Proteomes" id="UP000604046">
    <property type="component" value="Unassembled WGS sequence"/>
</dbReference>
<dbReference type="OrthoDB" id="527990at2759"/>
<accession>A0A812KXV4</accession>
<dbReference type="PROSITE" id="PS00022">
    <property type="entry name" value="EGF_1"/>
    <property type="match status" value="2"/>
</dbReference>
<feature type="disulfide bond" evidence="3">
    <location>
        <begin position="1304"/>
        <end position="1313"/>
    </location>
</feature>
<keyword evidence="8" id="KW-1185">Reference proteome</keyword>
<dbReference type="InterPro" id="IPR050969">
    <property type="entry name" value="Dev_Signal_Modulators"/>
</dbReference>
<comment type="caution">
    <text evidence="3">Lacks conserved residue(s) required for the propagation of feature annotation.</text>
</comment>
<keyword evidence="1 5" id="KW-0732">Signal</keyword>
<dbReference type="PANTHER" id="PTHR14949">
    <property type="entry name" value="EGF-LIKE-DOMAIN, MULTIPLE 7, 8"/>
    <property type="match status" value="1"/>
</dbReference>
<dbReference type="EMBL" id="CAJNDS010000813">
    <property type="protein sequence ID" value="CAE7235652.1"/>
    <property type="molecule type" value="Genomic_DNA"/>
</dbReference>
<dbReference type="PANTHER" id="PTHR14949:SF56">
    <property type="entry name" value="EGF-LIKE-DOMAIN, MULTIPLE 7"/>
    <property type="match status" value="1"/>
</dbReference>
<evidence type="ECO:0000259" key="6">
    <source>
        <dbReference type="PROSITE" id="PS50026"/>
    </source>
</evidence>
<evidence type="ECO:0000256" key="4">
    <source>
        <dbReference type="SAM" id="MobiDB-lite"/>
    </source>
</evidence>
<feature type="signal peptide" evidence="5">
    <location>
        <begin position="1"/>
        <end position="22"/>
    </location>
</feature>
<gene>
    <name evidence="7" type="primary">TNXB</name>
    <name evidence="7" type="ORF">SNAT2548_LOCUS10078</name>
</gene>
<reference evidence="7" key="1">
    <citation type="submission" date="2021-02" db="EMBL/GenBank/DDBJ databases">
        <authorList>
            <person name="Dougan E. K."/>
            <person name="Rhodes N."/>
            <person name="Thang M."/>
            <person name="Chan C."/>
        </authorList>
    </citation>
    <scope>NUCLEOTIDE SEQUENCE</scope>
</reference>
<comment type="caution">
    <text evidence="7">The sequence shown here is derived from an EMBL/GenBank/DDBJ whole genome shotgun (WGS) entry which is preliminary data.</text>
</comment>
<evidence type="ECO:0000256" key="1">
    <source>
        <dbReference type="ARBA" id="ARBA00022729"/>
    </source>
</evidence>
<feature type="disulfide bond" evidence="3">
    <location>
        <begin position="1365"/>
        <end position="1375"/>
    </location>
</feature>